<comment type="pathway">
    <text evidence="1">Protein modification; protein ubiquitination.</text>
</comment>
<evidence type="ECO:0000256" key="3">
    <source>
        <dbReference type="ARBA" id="ARBA00022771"/>
    </source>
</evidence>
<evidence type="ECO:0000313" key="9">
    <source>
        <dbReference type="Proteomes" id="UP001461498"/>
    </source>
</evidence>
<evidence type="ECO:0000256" key="4">
    <source>
        <dbReference type="ARBA" id="ARBA00022786"/>
    </source>
</evidence>
<reference evidence="8 9" key="1">
    <citation type="submission" date="2022-12" db="EMBL/GenBank/DDBJ databases">
        <title>Chromosome-level genome assembly of true bugs.</title>
        <authorList>
            <person name="Ma L."/>
            <person name="Li H."/>
        </authorList>
    </citation>
    <scope>NUCLEOTIDE SEQUENCE [LARGE SCALE GENOMIC DNA]</scope>
    <source>
        <strain evidence="8">Lab_2022b</strain>
    </source>
</reference>
<dbReference type="EMBL" id="JAPXFL010000006">
    <property type="protein sequence ID" value="KAK9505478.1"/>
    <property type="molecule type" value="Genomic_DNA"/>
</dbReference>
<gene>
    <name evidence="8" type="ORF">O3M35_009526</name>
</gene>
<dbReference type="PANTHER" id="PTHR15493:SF9">
    <property type="entry name" value="GH14043P"/>
    <property type="match status" value="1"/>
</dbReference>
<evidence type="ECO:0000256" key="6">
    <source>
        <dbReference type="SAM" id="MobiDB-lite"/>
    </source>
</evidence>
<dbReference type="Gene3D" id="2.20.25.20">
    <property type="match status" value="1"/>
</dbReference>
<keyword evidence="5" id="KW-0862">Zinc</keyword>
<name>A0AAW1D5Y8_9HEMI</name>
<dbReference type="GO" id="GO:0005634">
    <property type="term" value="C:nucleus"/>
    <property type="evidence" value="ECO:0007669"/>
    <property type="project" value="TreeGrafter"/>
</dbReference>
<dbReference type="SUPFAM" id="SSF81383">
    <property type="entry name" value="F-box domain"/>
    <property type="match status" value="1"/>
</dbReference>
<feature type="compositionally biased region" description="Polar residues" evidence="6">
    <location>
        <begin position="275"/>
        <end position="288"/>
    </location>
</feature>
<evidence type="ECO:0000256" key="2">
    <source>
        <dbReference type="ARBA" id="ARBA00022723"/>
    </source>
</evidence>
<evidence type="ECO:0000256" key="5">
    <source>
        <dbReference type="ARBA" id="ARBA00022833"/>
    </source>
</evidence>
<dbReference type="Proteomes" id="UP001461498">
    <property type="component" value="Unassembled WGS sequence"/>
</dbReference>
<protein>
    <recommendedName>
        <fullName evidence="7">ZBR-type domain-containing protein</fullName>
    </recommendedName>
</protein>
<dbReference type="InterPro" id="IPR036047">
    <property type="entry name" value="F-box-like_dom_sf"/>
</dbReference>
<keyword evidence="3" id="KW-0863">Zinc-finger</keyword>
<evidence type="ECO:0000313" key="8">
    <source>
        <dbReference type="EMBL" id="KAK9505478.1"/>
    </source>
</evidence>
<accession>A0AAW1D5Y8</accession>
<comment type="caution">
    <text evidence="8">The sequence shown here is derived from an EMBL/GenBank/DDBJ whole genome shotgun (WGS) entry which is preliminary data.</text>
</comment>
<dbReference type="GO" id="GO:0007088">
    <property type="term" value="P:regulation of mitotic nuclear division"/>
    <property type="evidence" value="ECO:0007669"/>
    <property type="project" value="InterPro"/>
</dbReference>
<feature type="domain" description="ZBR-type" evidence="7">
    <location>
        <begin position="319"/>
        <end position="367"/>
    </location>
</feature>
<feature type="region of interest" description="Disordered" evidence="6">
    <location>
        <begin position="273"/>
        <end position="294"/>
    </location>
</feature>
<dbReference type="PANTHER" id="PTHR15493">
    <property type="entry name" value="F-BOX ONLY PROTEIN 5 AND 43"/>
    <property type="match status" value="1"/>
</dbReference>
<keyword evidence="9" id="KW-1185">Reference proteome</keyword>
<dbReference type="GO" id="GO:0045835">
    <property type="term" value="P:negative regulation of meiotic nuclear division"/>
    <property type="evidence" value="ECO:0007669"/>
    <property type="project" value="InterPro"/>
</dbReference>
<dbReference type="Gene3D" id="1.20.1280.50">
    <property type="match status" value="1"/>
</dbReference>
<keyword evidence="2" id="KW-0479">Metal-binding</keyword>
<sequence>MSTLRNKDAYGSPMDDVLVWATPRNTQKDDEPACKRKCDDSGYASCSSITKSISKILVNTPEVCNSGFNDDERVYTPYVKQSPQGVKKRIFTKIEEPSTYNCTLPVVDSYSEFLIDASLYTEPIEISDKDSTLSMINEEPNSSLGVTEISKQINVNLEIDPCSTPLKNKTTPKKKSRTPIKKKGMRHRSLYGFENVDILFQLGERKNYSLIVSKILSYLSDSDLSSVTMVSHTWRNICLRDTRARSRWFKYIETLKDRKENLNLVAKKLKRSHTPLGNNNMNHSTPLQVRQPKSPPVSPSKFRFHLFQKEAKTLKDDEVLMECPRCSRPSACSPSTLIGECRSIACMLKFCTVCRTPAHDRSPCPYLTPVTPTKKKHTTIGSKESKRFLRRL</sequence>
<organism evidence="8 9">
    <name type="scientific">Rhynocoris fuscipes</name>
    <dbReference type="NCBI Taxonomy" id="488301"/>
    <lineage>
        <taxon>Eukaryota</taxon>
        <taxon>Metazoa</taxon>
        <taxon>Ecdysozoa</taxon>
        <taxon>Arthropoda</taxon>
        <taxon>Hexapoda</taxon>
        <taxon>Insecta</taxon>
        <taxon>Pterygota</taxon>
        <taxon>Neoptera</taxon>
        <taxon>Paraneoptera</taxon>
        <taxon>Hemiptera</taxon>
        <taxon>Heteroptera</taxon>
        <taxon>Panheteroptera</taxon>
        <taxon>Cimicomorpha</taxon>
        <taxon>Reduviidae</taxon>
        <taxon>Harpactorinae</taxon>
        <taxon>Harpactorini</taxon>
        <taxon>Rhynocoris</taxon>
    </lineage>
</organism>
<proteinExistence type="predicted"/>
<dbReference type="InterPro" id="IPR047147">
    <property type="entry name" value="FBX5_43"/>
</dbReference>
<dbReference type="AlphaFoldDB" id="A0AAW1D5Y8"/>
<evidence type="ECO:0000256" key="1">
    <source>
        <dbReference type="ARBA" id="ARBA00004906"/>
    </source>
</evidence>
<dbReference type="GO" id="GO:0008270">
    <property type="term" value="F:zinc ion binding"/>
    <property type="evidence" value="ECO:0007669"/>
    <property type="project" value="UniProtKB-KW"/>
</dbReference>
<dbReference type="InterPro" id="IPR044064">
    <property type="entry name" value="ZF_ZBR"/>
</dbReference>
<keyword evidence="4" id="KW-0833">Ubl conjugation pathway</keyword>
<dbReference type="PROSITE" id="PS51872">
    <property type="entry name" value="ZF_ZBR"/>
    <property type="match status" value="1"/>
</dbReference>
<dbReference type="CDD" id="cd20348">
    <property type="entry name" value="BRcat_RBR_EMI"/>
    <property type="match status" value="1"/>
</dbReference>
<evidence type="ECO:0000259" key="7">
    <source>
        <dbReference type="PROSITE" id="PS51872"/>
    </source>
</evidence>